<dbReference type="PANTHER" id="PTHR33162:SF1">
    <property type="entry name" value="SEC-INDEPENDENT PROTEIN TRANSLOCASE PROTEIN TATA, CHLOROPLASTIC"/>
    <property type="match status" value="1"/>
</dbReference>
<dbReference type="HAMAP" id="MF_00237">
    <property type="entry name" value="TatB"/>
    <property type="match status" value="1"/>
</dbReference>
<dbReference type="Pfam" id="PF02416">
    <property type="entry name" value="TatA_B_E"/>
    <property type="match status" value="1"/>
</dbReference>
<dbReference type="GO" id="GO:0016020">
    <property type="term" value="C:membrane"/>
    <property type="evidence" value="ECO:0007669"/>
    <property type="project" value="UniProtKB-SubCell"/>
</dbReference>
<evidence type="ECO:0000313" key="11">
    <source>
        <dbReference type="EMBL" id="QEA03983.1"/>
    </source>
</evidence>
<dbReference type="AlphaFoldDB" id="A0A5B8R7U6"/>
<dbReference type="EMBL" id="MN079078">
    <property type="protein sequence ID" value="QEA03983.1"/>
    <property type="molecule type" value="Genomic_DNA"/>
</dbReference>
<keyword evidence="8 10" id="KW-0472">Membrane</keyword>
<dbReference type="PANTHER" id="PTHR33162">
    <property type="entry name" value="SEC-INDEPENDENT PROTEIN TRANSLOCASE PROTEIN TATA, CHLOROPLASTIC"/>
    <property type="match status" value="1"/>
</dbReference>
<keyword evidence="2" id="KW-0813">Transport</keyword>
<evidence type="ECO:0000256" key="4">
    <source>
        <dbReference type="ARBA" id="ARBA00022692"/>
    </source>
</evidence>
<gene>
    <name evidence="11" type="primary">tatB</name>
    <name evidence="11" type="ORF">KBTEX_00284</name>
</gene>
<dbReference type="GO" id="GO:0008320">
    <property type="term" value="F:protein transmembrane transporter activity"/>
    <property type="evidence" value="ECO:0007669"/>
    <property type="project" value="InterPro"/>
</dbReference>
<dbReference type="PRINTS" id="PR01506">
    <property type="entry name" value="TATBPROTEIN"/>
</dbReference>
<protein>
    <submittedName>
        <fullName evidence="11">Sec-independent protein translocase protein TatB</fullName>
    </submittedName>
</protein>
<evidence type="ECO:0000256" key="9">
    <source>
        <dbReference type="SAM" id="MobiDB-lite"/>
    </source>
</evidence>
<dbReference type="NCBIfam" id="TIGR01410">
    <property type="entry name" value="tatB"/>
    <property type="match status" value="1"/>
</dbReference>
<accession>A0A5B8R7U6</accession>
<organism evidence="11">
    <name type="scientific">uncultured organism</name>
    <dbReference type="NCBI Taxonomy" id="155900"/>
    <lineage>
        <taxon>unclassified sequences</taxon>
        <taxon>environmental samples</taxon>
    </lineage>
</organism>
<keyword evidence="4 10" id="KW-0812">Transmembrane</keyword>
<comment type="subcellular location">
    <subcellularLocation>
        <location evidence="1">Membrane</location>
        <topology evidence="1">Single-pass membrane protein</topology>
    </subcellularLocation>
</comment>
<evidence type="ECO:0000256" key="3">
    <source>
        <dbReference type="ARBA" id="ARBA00022475"/>
    </source>
</evidence>
<dbReference type="GO" id="GO:0043953">
    <property type="term" value="P:protein transport by the Tat complex"/>
    <property type="evidence" value="ECO:0007669"/>
    <property type="project" value="InterPro"/>
</dbReference>
<reference evidence="11" key="1">
    <citation type="submission" date="2019-06" db="EMBL/GenBank/DDBJ databases">
        <authorList>
            <person name="Murdoch R.W."/>
            <person name="Fathepure B."/>
        </authorList>
    </citation>
    <scope>NUCLEOTIDE SEQUENCE</scope>
</reference>
<feature type="transmembrane region" description="Helical" evidence="10">
    <location>
        <begin position="6"/>
        <end position="22"/>
    </location>
</feature>
<evidence type="ECO:0000256" key="6">
    <source>
        <dbReference type="ARBA" id="ARBA00022989"/>
    </source>
</evidence>
<feature type="region of interest" description="Disordered" evidence="9">
    <location>
        <begin position="52"/>
        <end position="131"/>
    </location>
</feature>
<evidence type="ECO:0000256" key="2">
    <source>
        <dbReference type="ARBA" id="ARBA00022448"/>
    </source>
</evidence>
<evidence type="ECO:0000256" key="8">
    <source>
        <dbReference type="ARBA" id="ARBA00023136"/>
    </source>
</evidence>
<keyword evidence="6 10" id="KW-1133">Transmembrane helix</keyword>
<dbReference type="Gene3D" id="1.20.5.3310">
    <property type="match status" value="1"/>
</dbReference>
<proteinExistence type="inferred from homology"/>
<evidence type="ECO:0000256" key="10">
    <source>
        <dbReference type="SAM" id="Phobius"/>
    </source>
</evidence>
<dbReference type="InterPro" id="IPR003369">
    <property type="entry name" value="TatA/B/E"/>
</dbReference>
<sequence length="131" mass="14392">MFDVGFWELLIIGVIALIVVGPERLPGLARTVGLWVGRARATFHSLRDEIERESDLQGLRDTERALRERGQEFRESVERTASEVRDTAERTRSEVEEAASASAESTTGGGDSDSDAGEQNAGTETRDRNGQ</sequence>
<name>A0A5B8R7U6_9ZZZZ</name>
<dbReference type="InterPro" id="IPR018448">
    <property type="entry name" value="TatB"/>
</dbReference>
<keyword evidence="5" id="KW-0653">Protein transport</keyword>
<keyword evidence="3" id="KW-1003">Cell membrane</keyword>
<evidence type="ECO:0000256" key="1">
    <source>
        <dbReference type="ARBA" id="ARBA00004167"/>
    </source>
</evidence>
<evidence type="ECO:0000256" key="5">
    <source>
        <dbReference type="ARBA" id="ARBA00022927"/>
    </source>
</evidence>
<feature type="compositionally biased region" description="Basic and acidic residues" evidence="9">
    <location>
        <begin position="52"/>
        <end position="95"/>
    </location>
</feature>
<evidence type="ECO:0000256" key="7">
    <source>
        <dbReference type="ARBA" id="ARBA00023010"/>
    </source>
</evidence>
<keyword evidence="7" id="KW-0811">Translocation</keyword>